<sequence length="176" mass="19132">MLRSLDVPKVAVMLDVAPASCRDPLDATLCAADVARGVVRMLLRHDLVAMAEVPLDGGRRADLMAIDAKGRIVVVEIKTSRADLLGDGKWPDYLDHCDRYFWAVPAGFDLAPLDGAAFLPERTGVIVADRYDAAIVREAHTTPLPAHVRKRCTLAFARRAARRLTHLVDPDSAALG</sequence>
<evidence type="ECO:0000313" key="2">
    <source>
        <dbReference type="Proteomes" id="UP000574769"/>
    </source>
</evidence>
<evidence type="ECO:0008006" key="3">
    <source>
        <dbReference type="Google" id="ProtNLM"/>
    </source>
</evidence>
<protein>
    <recommendedName>
        <fullName evidence="3">Transcription elongation factor</fullName>
    </recommendedName>
</protein>
<dbReference type="Gene3D" id="3.40.1350.10">
    <property type="match status" value="1"/>
</dbReference>
<dbReference type="Proteomes" id="UP000574769">
    <property type="component" value="Unassembled WGS sequence"/>
</dbReference>
<proteinExistence type="predicted"/>
<dbReference type="InterPro" id="IPR011856">
    <property type="entry name" value="tRNA_endonuc-like_dom_sf"/>
</dbReference>
<organism evidence="1 2">
    <name type="scientific">Sphingomonas abaci</name>
    <dbReference type="NCBI Taxonomy" id="237611"/>
    <lineage>
        <taxon>Bacteria</taxon>
        <taxon>Pseudomonadati</taxon>
        <taxon>Pseudomonadota</taxon>
        <taxon>Alphaproteobacteria</taxon>
        <taxon>Sphingomonadales</taxon>
        <taxon>Sphingomonadaceae</taxon>
        <taxon>Sphingomonas</taxon>
    </lineage>
</organism>
<dbReference type="GO" id="GO:0003676">
    <property type="term" value="F:nucleic acid binding"/>
    <property type="evidence" value="ECO:0007669"/>
    <property type="project" value="InterPro"/>
</dbReference>
<keyword evidence="2" id="KW-1185">Reference proteome</keyword>
<reference evidence="1 2" key="1">
    <citation type="submission" date="2020-08" db="EMBL/GenBank/DDBJ databases">
        <title>Genomic Encyclopedia of Type Strains, Phase IV (KMG-IV): sequencing the most valuable type-strain genomes for metagenomic binning, comparative biology and taxonomic classification.</title>
        <authorList>
            <person name="Goeker M."/>
        </authorList>
    </citation>
    <scope>NUCLEOTIDE SEQUENCE [LARGE SCALE GENOMIC DNA]</scope>
    <source>
        <strain evidence="1 2">DSM 15867</strain>
    </source>
</reference>
<evidence type="ECO:0000313" key="1">
    <source>
        <dbReference type="EMBL" id="MBB4618301.1"/>
    </source>
</evidence>
<name>A0A7W7EYL8_9SPHN</name>
<dbReference type="EMBL" id="JACHNY010000004">
    <property type="protein sequence ID" value="MBB4618301.1"/>
    <property type="molecule type" value="Genomic_DNA"/>
</dbReference>
<accession>A0A7W7EYL8</accession>
<dbReference type="Pfam" id="PF06319">
    <property type="entry name" value="MmcB-like"/>
    <property type="match status" value="1"/>
</dbReference>
<comment type="caution">
    <text evidence="1">The sequence shown here is derived from an EMBL/GenBank/DDBJ whole genome shotgun (WGS) entry which is preliminary data.</text>
</comment>
<dbReference type="InterPro" id="IPR009394">
    <property type="entry name" value="MmcB-like"/>
</dbReference>
<dbReference type="AlphaFoldDB" id="A0A7W7EYL8"/>
<gene>
    <name evidence="1" type="ORF">GGQ96_002437</name>
</gene>